<sequence length="358" mass="39772">MKILHVTECFAGGVATAINMYASLAPEHEHMVLYTARRANSPAELNPELFSQSWRLPDQHRAAIETVRRVRDQVAPDVIHTHSSFAGAYVRLARLRGNKRRTPTVYTPHGVAFARKDISALHRAVFYSAEWALSWVTSVFAPCGQWEGEVLRRLNRRIPQVVIPNATMPTGVTWNPTGVPTVAISGRVTPQRSPELFAAIARRVHRERPEVEFQWLGGGDADLTASLQRAGVHVTGWLDKDDLYSRLARVNVGLHTALWDGYPMAVLEMNDIGVPVLVQDIPALQECPAEARFNGVDDAARKVIRAIEEPESLRNAWEKVQDNHSVATLADALHECYSKAGGETKGRITIGIQVNKTY</sequence>
<dbReference type="RefSeq" id="WP_236881242.1">
    <property type="nucleotide sequence ID" value="NZ_JAKJKO010000005.1"/>
</dbReference>
<dbReference type="PANTHER" id="PTHR12526">
    <property type="entry name" value="GLYCOSYLTRANSFERASE"/>
    <property type="match status" value="1"/>
</dbReference>
<organism evidence="4 5">
    <name type="scientific">Corynebacterium parakroppenstedtii</name>
    <dbReference type="NCBI Taxonomy" id="2828363"/>
    <lineage>
        <taxon>Bacteria</taxon>
        <taxon>Bacillati</taxon>
        <taxon>Actinomycetota</taxon>
        <taxon>Actinomycetes</taxon>
        <taxon>Mycobacteriales</taxon>
        <taxon>Corynebacteriaceae</taxon>
        <taxon>Corynebacterium</taxon>
    </lineage>
</organism>
<dbReference type="EMBL" id="JAKJKU010000006">
    <property type="protein sequence ID" value="MCF6774853.1"/>
    <property type="molecule type" value="Genomic_DNA"/>
</dbReference>
<dbReference type="InterPro" id="IPR028098">
    <property type="entry name" value="Glyco_trans_4-like_N"/>
</dbReference>
<evidence type="ECO:0000256" key="2">
    <source>
        <dbReference type="ARBA" id="ARBA00022679"/>
    </source>
</evidence>
<evidence type="ECO:0000313" key="4">
    <source>
        <dbReference type="EMBL" id="MCF6774853.1"/>
    </source>
</evidence>
<accession>A0ABS9HPM7</accession>
<dbReference type="Pfam" id="PF13579">
    <property type="entry name" value="Glyco_trans_4_4"/>
    <property type="match status" value="1"/>
</dbReference>
<evidence type="ECO:0000313" key="5">
    <source>
        <dbReference type="Proteomes" id="UP001200604"/>
    </source>
</evidence>
<feature type="domain" description="Glycosyltransferase subfamily 4-like N-terminal" evidence="3">
    <location>
        <begin position="12"/>
        <end position="165"/>
    </location>
</feature>
<dbReference type="Proteomes" id="UP001200604">
    <property type="component" value="Unassembled WGS sequence"/>
</dbReference>
<name>A0ABS9HPM7_9CORY</name>
<keyword evidence="2" id="KW-0808">Transferase</keyword>
<dbReference type="SUPFAM" id="SSF53756">
    <property type="entry name" value="UDP-Glycosyltransferase/glycogen phosphorylase"/>
    <property type="match status" value="1"/>
</dbReference>
<keyword evidence="1" id="KW-0328">Glycosyltransferase</keyword>
<comment type="caution">
    <text evidence="4">The sequence shown here is derived from an EMBL/GenBank/DDBJ whole genome shotgun (WGS) entry which is preliminary data.</text>
</comment>
<evidence type="ECO:0000256" key="1">
    <source>
        <dbReference type="ARBA" id="ARBA00022676"/>
    </source>
</evidence>
<dbReference type="CDD" id="cd03801">
    <property type="entry name" value="GT4_PimA-like"/>
    <property type="match status" value="1"/>
</dbReference>
<reference evidence="4 5" key="1">
    <citation type="submission" date="2022-01" db="EMBL/GenBank/DDBJ databases">
        <title>Identification and Characterization of Corynebacterium sp.</title>
        <authorList>
            <person name="Luo Q."/>
            <person name="Qu P."/>
            <person name="Chen Q."/>
        </authorList>
    </citation>
    <scope>NUCLEOTIDE SEQUENCE [LARGE SCALE GENOMIC DNA]</scope>
    <source>
        <strain evidence="4 5">MC-12</strain>
    </source>
</reference>
<gene>
    <name evidence="4" type="ORF">L3H44_10640</name>
</gene>
<proteinExistence type="predicted"/>
<dbReference type="PANTHER" id="PTHR12526:SF637">
    <property type="entry name" value="GLYCOSYLTRANSFERASE EPSF-RELATED"/>
    <property type="match status" value="1"/>
</dbReference>
<dbReference type="Gene3D" id="3.40.50.2000">
    <property type="entry name" value="Glycogen Phosphorylase B"/>
    <property type="match status" value="2"/>
</dbReference>
<keyword evidence="5" id="KW-1185">Reference proteome</keyword>
<evidence type="ECO:0000259" key="3">
    <source>
        <dbReference type="Pfam" id="PF13579"/>
    </source>
</evidence>
<protein>
    <submittedName>
        <fullName evidence="4">Glycosyltransferase family 4 protein</fullName>
    </submittedName>
</protein>
<dbReference type="Pfam" id="PF13692">
    <property type="entry name" value="Glyco_trans_1_4"/>
    <property type="match status" value="1"/>
</dbReference>